<dbReference type="InterPro" id="IPR004147">
    <property type="entry name" value="ABC1_dom"/>
</dbReference>
<organism evidence="3 4">
    <name type="scientific">Ilex paraguariensis</name>
    <name type="common">yerba mate</name>
    <dbReference type="NCBI Taxonomy" id="185542"/>
    <lineage>
        <taxon>Eukaryota</taxon>
        <taxon>Viridiplantae</taxon>
        <taxon>Streptophyta</taxon>
        <taxon>Embryophyta</taxon>
        <taxon>Tracheophyta</taxon>
        <taxon>Spermatophyta</taxon>
        <taxon>Magnoliopsida</taxon>
        <taxon>eudicotyledons</taxon>
        <taxon>Gunneridae</taxon>
        <taxon>Pentapetalae</taxon>
        <taxon>asterids</taxon>
        <taxon>campanulids</taxon>
        <taxon>Aquifoliales</taxon>
        <taxon>Aquifoliaceae</taxon>
        <taxon>Ilex</taxon>
    </lineage>
</organism>
<dbReference type="Pfam" id="PF03109">
    <property type="entry name" value="ABC1"/>
    <property type="match status" value="1"/>
</dbReference>
<feature type="domain" description="ABC1 atypical kinase-like" evidence="2">
    <location>
        <begin position="89"/>
        <end position="249"/>
    </location>
</feature>
<dbReference type="EMBL" id="CAUOFW020003992">
    <property type="protein sequence ID" value="CAK9163325.1"/>
    <property type="molecule type" value="Genomic_DNA"/>
</dbReference>
<accession>A0ABC8T1R9</accession>
<dbReference type="CDD" id="cd05121">
    <property type="entry name" value="ABC1_ADCK3-like"/>
    <property type="match status" value="1"/>
</dbReference>
<dbReference type="Proteomes" id="UP001642360">
    <property type="component" value="Unassembled WGS sequence"/>
</dbReference>
<reference evidence="3 4" key="1">
    <citation type="submission" date="2024-02" db="EMBL/GenBank/DDBJ databases">
        <authorList>
            <person name="Vignale AGUSTIN F."/>
            <person name="Sosa J E."/>
            <person name="Modenutti C."/>
        </authorList>
    </citation>
    <scope>NUCLEOTIDE SEQUENCE [LARGE SCALE GENOMIC DNA]</scope>
</reference>
<dbReference type="AlphaFoldDB" id="A0ABC8T1R9"/>
<comment type="similarity">
    <text evidence="1">Belongs to the protein kinase superfamily. ADCK protein kinase family.</text>
</comment>
<evidence type="ECO:0000313" key="4">
    <source>
        <dbReference type="Proteomes" id="UP001642360"/>
    </source>
</evidence>
<keyword evidence="4" id="KW-1185">Reference proteome</keyword>
<evidence type="ECO:0000259" key="2">
    <source>
        <dbReference type="Pfam" id="PF03109"/>
    </source>
</evidence>
<dbReference type="SUPFAM" id="SSF56112">
    <property type="entry name" value="Protein kinase-like (PK-like)"/>
    <property type="match status" value="1"/>
</dbReference>
<gene>
    <name evidence="3" type="ORF">ILEXP_LOCUS32366</name>
</gene>
<comment type="caution">
    <text evidence="3">The sequence shown here is derived from an EMBL/GenBank/DDBJ whole genome shotgun (WGS) entry which is preliminary data.</text>
</comment>
<evidence type="ECO:0000256" key="1">
    <source>
        <dbReference type="ARBA" id="ARBA00009670"/>
    </source>
</evidence>
<protein>
    <recommendedName>
        <fullName evidence="2">ABC1 atypical kinase-like domain-containing protein</fullName>
    </recommendedName>
</protein>
<proteinExistence type="inferred from homology"/>
<evidence type="ECO:0000313" key="3">
    <source>
        <dbReference type="EMBL" id="CAK9163325.1"/>
    </source>
</evidence>
<name>A0ABC8T1R9_9AQUA</name>
<dbReference type="InterPro" id="IPR050154">
    <property type="entry name" value="UbiB_kinase"/>
</dbReference>
<dbReference type="PANTHER" id="PTHR10566">
    <property type="entry name" value="CHAPERONE-ACTIVITY OF BC1 COMPLEX CABC1 -RELATED"/>
    <property type="match status" value="1"/>
</dbReference>
<dbReference type="PANTHER" id="PTHR10566:SF124">
    <property type="entry name" value="PROTEIN KINASE SUPERFAMILY PROTEIN"/>
    <property type="match status" value="1"/>
</dbReference>
<dbReference type="InterPro" id="IPR011009">
    <property type="entry name" value="Kinase-like_dom_sf"/>
</dbReference>
<sequence length="404" mass="45737">MSKAVYLLRINMKYSIRFETSSGFSRRVYGVLLARALAGTLQSSFYGPTKHFLHFGSTFSGKSIQCLRRSTPKLFTVAHTSLKKTIPCYLVRHMFKEIDYILEGQNADRFASLYACNFNNEKTSTAGDTVEYQKANGIKVPKIYWKLTRKAVLTMEWIDGIKLTDEIRLKKASLNRKELIDEGLYCSLRQLLEVGFFHADPHPGNLVATEDGSLAYFDFGMMGDIPRHYRVGLIQVLVHFVNRDSLGLANDFLSLGFIPEGVDLQSVSDALQSSFGDGTRQSQDFQGVMTQLYDVMYEFNFYLPPDYALVIRALGSLEGTAKILDPDFKVIESAYPFVIGRLLADPNPDMRKILRELLIRNDGSIRWNRLERLIGRINLRGIDLCSLLKNLVDFVFAIDGALPS</sequence>